<dbReference type="AlphaFoldDB" id="A0A8J7CF83"/>
<evidence type="ECO:0000259" key="1">
    <source>
        <dbReference type="Pfam" id="PF00534"/>
    </source>
</evidence>
<evidence type="ECO:0000313" key="4">
    <source>
        <dbReference type="Proteomes" id="UP000629098"/>
    </source>
</evidence>
<accession>A0A8J7CF83</accession>
<dbReference type="Gene3D" id="3.40.50.2000">
    <property type="entry name" value="Glycogen Phosphorylase B"/>
    <property type="match status" value="2"/>
</dbReference>
<sequence length="354" mass="38904">MRILHLTNHIQEIGNGIVNVAVDLACLQAKDGHDVAIASAGGEYELLLQQHGAKHFPLNQSRTPLNIIKAAGRYRSIIQEFQPDIVHGHMMTGVVLARTLRFGYHYGLIATVHNAFQRSAVLMGLGDRVIVVSKAVGDLMAKRGIPWQKMRVVANGTLGSPRNRRQLKDYQPSPLQHPAITTVSGMYRRKGVGELIDAFAEIAEDFPDAHLYLVGNGPDRESLEQQARKKPSYSRIHFEGFQSEPKPYLLATDIFVLASYFDSSPLVIPEAREAGCAIIGSNVDGIPEALDGGEAGILIPARDSKSLAASLAKLLSNSDLQQSWRNLAAQNLERLNVARVHKETLLVYKELILN</sequence>
<dbReference type="PANTHER" id="PTHR12526">
    <property type="entry name" value="GLYCOSYLTRANSFERASE"/>
    <property type="match status" value="1"/>
</dbReference>
<comment type="caution">
    <text evidence="3">The sequence shown here is derived from an EMBL/GenBank/DDBJ whole genome shotgun (WGS) entry which is preliminary data.</text>
</comment>
<feature type="domain" description="Glycosyl transferase family 1" evidence="1">
    <location>
        <begin position="171"/>
        <end position="328"/>
    </location>
</feature>
<organism evidence="3 4">
    <name type="scientific">Iningainema tapete BLCC-T55</name>
    <dbReference type="NCBI Taxonomy" id="2748662"/>
    <lineage>
        <taxon>Bacteria</taxon>
        <taxon>Bacillati</taxon>
        <taxon>Cyanobacteriota</taxon>
        <taxon>Cyanophyceae</taxon>
        <taxon>Nostocales</taxon>
        <taxon>Scytonemataceae</taxon>
        <taxon>Iningainema tapete</taxon>
    </lineage>
</organism>
<evidence type="ECO:0000313" key="3">
    <source>
        <dbReference type="EMBL" id="MBD2774465.1"/>
    </source>
</evidence>
<proteinExistence type="predicted"/>
<gene>
    <name evidence="3" type="ORF">ICL16_20930</name>
</gene>
<dbReference type="CDD" id="cd03801">
    <property type="entry name" value="GT4_PimA-like"/>
    <property type="match status" value="1"/>
</dbReference>
<keyword evidence="4" id="KW-1185">Reference proteome</keyword>
<evidence type="ECO:0000259" key="2">
    <source>
        <dbReference type="Pfam" id="PF13439"/>
    </source>
</evidence>
<dbReference type="SUPFAM" id="SSF53756">
    <property type="entry name" value="UDP-Glycosyltransferase/glycogen phosphorylase"/>
    <property type="match status" value="1"/>
</dbReference>
<name>A0A8J7CF83_9CYAN</name>
<dbReference type="InterPro" id="IPR028098">
    <property type="entry name" value="Glyco_trans_4-like_N"/>
</dbReference>
<dbReference type="Proteomes" id="UP000629098">
    <property type="component" value="Unassembled WGS sequence"/>
</dbReference>
<dbReference type="RefSeq" id="WP_190831548.1">
    <property type="nucleotide sequence ID" value="NZ_CAWPPI010000071.1"/>
</dbReference>
<dbReference type="Pfam" id="PF13439">
    <property type="entry name" value="Glyco_transf_4"/>
    <property type="match status" value="1"/>
</dbReference>
<dbReference type="EMBL" id="JACXAE010000071">
    <property type="protein sequence ID" value="MBD2774465.1"/>
    <property type="molecule type" value="Genomic_DNA"/>
</dbReference>
<dbReference type="PANTHER" id="PTHR12526:SF630">
    <property type="entry name" value="GLYCOSYLTRANSFERASE"/>
    <property type="match status" value="1"/>
</dbReference>
<protein>
    <submittedName>
        <fullName evidence="3">Glycosyltransferase family 4 protein</fullName>
    </submittedName>
</protein>
<dbReference type="InterPro" id="IPR001296">
    <property type="entry name" value="Glyco_trans_1"/>
</dbReference>
<feature type="domain" description="Glycosyltransferase subfamily 4-like N-terminal" evidence="2">
    <location>
        <begin position="15"/>
        <end position="156"/>
    </location>
</feature>
<dbReference type="Pfam" id="PF00534">
    <property type="entry name" value="Glycos_transf_1"/>
    <property type="match status" value="1"/>
</dbReference>
<reference evidence="3" key="1">
    <citation type="submission" date="2020-09" db="EMBL/GenBank/DDBJ databases">
        <title>Iningainema tapete sp. nov. (Scytonemataceae, Cyanobacteria) from greenhouses in central Florida (USA) produces two types of nodularin with biosynthetic potential for microcystin-LR and anabaenopeptins.</title>
        <authorList>
            <person name="Berthold D.E."/>
            <person name="Lefler F.W."/>
            <person name="Huang I.-S."/>
            <person name="Abdulla H."/>
            <person name="Zimba P.V."/>
            <person name="Laughinghouse H.D. IV."/>
        </authorList>
    </citation>
    <scope>NUCLEOTIDE SEQUENCE</scope>
    <source>
        <strain evidence="3">BLCCT55</strain>
    </source>
</reference>